<proteinExistence type="predicted"/>
<comment type="caution">
    <text evidence="3">The sequence shown here is derived from an EMBL/GenBank/DDBJ whole genome shotgun (WGS) entry which is preliminary data.</text>
</comment>
<protein>
    <recommendedName>
        <fullName evidence="5">DUF929 domain-containing protein</fullName>
    </recommendedName>
</protein>
<evidence type="ECO:0000256" key="2">
    <source>
        <dbReference type="SAM" id="Phobius"/>
    </source>
</evidence>
<dbReference type="RefSeq" id="WP_155342029.1">
    <property type="nucleotide sequence ID" value="NZ_BAAABN010000013.1"/>
</dbReference>
<dbReference type="Proteomes" id="UP000334990">
    <property type="component" value="Unassembled WGS sequence"/>
</dbReference>
<feature type="transmembrane region" description="Helical" evidence="2">
    <location>
        <begin position="31"/>
        <end position="51"/>
    </location>
</feature>
<organism evidence="3 4">
    <name type="scientific">Acrocarpospora corrugata</name>
    <dbReference type="NCBI Taxonomy" id="35763"/>
    <lineage>
        <taxon>Bacteria</taxon>
        <taxon>Bacillati</taxon>
        <taxon>Actinomycetota</taxon>
        <taxon>Actinomycetes</taxon>
        <taxon>Streptosporangiales</taxon>
        <taxon>Streptosporangiaceae</taxon>
        <taxon>Acrocarpospora</taxon>
    </lineage>
</organism>
<evidence type="ECO:0008006" key="5">
    <source>
        <dbReference type="Google" id="ProtNLM"/>
    </source>
</evidence>
<gene>
    <name evidence="3" type="ORF">Acor_81670</name>
</gene>
<dbReference type="EMBL" id="BLAD01000129">
    <property type="protein sequence ID" value="GES06098.1"/>
    <property type="molecule type" value="Genomic_DNA"/>
</dbReference>
<dbReference type="OrthoDB" id="154333at2"/>
<reference evidence="3 4" key="1">
    <citation type="submission" date="2019-10" db="EMBL/GenBank/DDBJ databases">
        <title>Whole genome shotgun sequence of Acrocarpospora corrugata NBRC 13972.</title>
        <authorList>
            <person name="Ichikawa N."/>
            <person name="Kimura A."/>
            <person name="Kitahashi Y."/>
            <person name="Komaki H."/>
            <person name="Oguchi A."/>
        </authorList>
    </citation>
    <scope>NUCLEOTIDE SEQUENCE [LARGE SCALE GENOMIC DNA]</scope>
    <source>
        <strain evidence="3 4">NBRC 13972</strain>
    </source>
</reference>
<evidence type="ECO:0000256" key="1">
    <source>
        <dbReference type="SAM" id="MobiDB-lite"/>
    </source>
</evidence>
<sequence>MSGAKERRRRVEEMRQEQSRRRADAVRRRRMTMVGAPIAAVVLVLGVMVVIKLSGTGAPAEVPKAAAGSTVAKLTGVPAQTLIKAGPPPDGTRLLPVSGEPPLEQDGKPRILYLGAEYCPYCAAQRWPLIVALSRFGTFTGLQESRSSATDVFPNTATFTFRSASYASPYLAFTAVETQDAEGRPLQRLNDADAALVGKLNAPPYTPEESRGSIPFIDFGNRYLTTGASLSPQLFDGLDHAQIADRLADPADAIGKPVSGIANLMTAGICALTANQPADVCGDPVVKSLGEGLNGN</sequence>
<keyword evidence="4" id="KW-1185">Reference proteome</keyword>
<evidence type="ECO:0000313" key="4">
    <source>
        <dbReference type="Proteomes" id="UP000334990"/>
    </source>
</evidence>
<evidence type="ECO:0000313" key="3">
    <source>
        <dbReference type="EMBL" id="GES06098.1"/>
    </source>
</evidence>
<dbReference type="Pfam" id="PF06053">
    <property type="entry name" value="DUF929"/>
    <property type="match status" value="1"/>
</dbReference>
<keyword evidence="2" id="KW-0812">Transmembrane</keyword>
<accession>A0A5M3WIB4</accession>
<keyword evidence="2" id="KW-0472">Membrane</keyword>
<dbReference type="InterPro" id="IPR009272">
    <property type="entry name" value="DUF929"/>
</dbReference>
<keyword evidence="2" id="KW-1133">Transmembrane helix</keyword>
<feature type="region of interest" description="Disordered" evidence="1">
    <location>
        <begin position="1"/>
        <end position="24"/>
    </location>
</feature>
<dbReference type="AlphaFoldDB" id="A0A5M3WIB4"/>
<feature type="compositionally biased region" description="Basic and acidic residues" evidence="1">
    <location>
        <begin position="9"/>
        <end position="24"/>
    </location>
</feature>
<name>A0A5M3WIB4_9ACTN</name>